<comment type="cofactor">
    <cofactor evidence="5">
        <name>FAD</name>
        <dbReference type="ChEBI" id="CHEBI:57692"/>
    </cofactor>
    <text evidence="5">Binds 1 FAD per subunit.</text>
</comment>
<dbReference type="InterPro" id="IPR004099">
    <property type="entry name" value="Pyr_nucl-diS_OxRdtase_dimer"/>
</dbReference>
<dbReference type="AlphaFoldDB" id="A0A9P9CYW4"/>
<evidence type="ECO:0000256" key="3">
    <source>
        <dbReference type="ARBA" id="ARBA00022827"/>
    </source>
</evidence>
<dbReference type="EMBL" id="JAGMWT010000031">
    <property type="protein sequence ID" value="KAH7109596.1"/>
    <property type="molecule type" value="Genomic_DNA"/>
</dbReference>
<feature type="binding site" evidence="5">
    <location>
        <position position="294"/>
    </location>
    <ligand>
        <name>NAD(+)</name>
        <dbReference type="ChEBI" id="CHEBI:57540"/>
    </ligand>
</feature>
<dbReference type="InterPro" id="IPR050151">
    <property type="entry name" value="Class-I_Pyr_Nuc-Dis_Oxidored"/>
</dbReference>
<dbReference type="PANTHER" id="PTHR22912:SF151">
    <property type="entry name" value="DIHYDROLIPOYL DEHYDROGENASE, MITOCHONDRIAL"/>
    <property type="match status" value="1"/>
</dbReference>
<evidence type="ECO:0000256" key="5">
    <source>
        <dbReference type="PIRSR" id="PIRSR000350-3"/>
    </source>
</evidence>
<dbReference type="Pfam" id="PF02852">
    <property type="entry name" value="Pyr_redox_dim"/>
    <property type="match status" value="1"/>
</dbReference>
<dbReference type="Proteomes" id="UP000700596">
    <property type="component" value="Unassembled WGS sequence"/>
</dbReference>
<dbReference type="Gene3D" id="3.30.390.30">
    <property type="match status" value="1"/>
</dbReference>
<dbReference type="PIRSF" id="PIRSF000350">
    <property type="entry name" value="Mercury_reductase_MerA"/>
    <property type="match status" value="1"/>
</dbReference>
<dbReference type="SUPFAM" id="SSF55424">
    <property type="entry name" value="FAD/NAD-linked reductases, dimerisation (C-terminal) domain"/>
    <property type="match status" value="1"/>
</dbReference>
<dbReference type="PANTHER" id="PTHR22912">
    <property type="entry name" value="DISULFIDE OXIDOREDUCTASE"/>
    <property type="match status" value="1"/>
</dbReference>
<dbReference type="InterPro" id="IPR001100">
    <property type="entry name" value="Pyr_nuc-diS_OxRdtase"/>
</dbReference>
<dbReference type="PRINTS" id="PR00368">
    <property type="entry name" value="FADPNR"/>
</dbReference>
<dbReference type="PRINTS" id="PR00411">
    <property type="entry name" value="PNDRDTASEI"/>
</dbReference>
<evidence type="ECO:0000313" key="9">
    <source>
        <dbReference type="EMBL" id="KAH7109596.1"/>
    </source>
</evidence>
<accession>A0A9P9CYW4</accession>
<dbReference type="InterPro" id="IPR036188">
    <property type="entry name" value="FAD/NAD-bd_sf"/>
</dbReference>
<comment type="similarity">
    <text evidence="1">Belongs to the class-I pyridine nucleotide-disulfide oxidoreductase family.</text>
</comment>
<protein>
    <submittedName>
        <fullName evidence="9">Uncharacterized protein</fullName>
    </submittedName>
</protein>
<sequence>MASRNINVHPPGYHPSTLDKKIFDILILGAGPVSNFAETRLAQAGLSVAVIQHELYGGECHFFGCVPSKALLRPVEAFEAANAIDGAREAIGGKKIDVDAVFKRRDRIVDNWDDGNWIGVSNGASGATLIRGFARIEERKRISVQPFGEERRYVFEARFAVVVATGSAHVVPKIRGIEMLQEGKELWINRDAVAANEVPDHLIIIGAGAVGCEMATFYAAVGSKVTLISSTAEILPKVEPEAAGIVRKSLEARGVHVAVSSRVSGIDKRGPNDLVVELSDGTSISGSVILNATGRRPRTHDFGLESIGLVGEGAPLETDASFAVPIPHDTEPWLYAIGDVNGLAPTTHMGVYQARIASNAILSSIRDKHPSVNINPPSGVFITEAKPSANIFPQVIFTEPNIGAVGHTLTSAQAVGLKVRVADSDFSIPGAWLYGDDQPAWARWVIEEGTNKLVGATFCCIEGSEFVNASQVAVVQGLTLQEMVHVVPPFPTRGEIWTYLLDAAGF</sequence>
<feature type="disulfide bond" description="Redox-active" evidence="6">
    <location>
        <begin position="60"/>
        <end position="65"/>
    </location>
</feature>
<dbReference type="InterPro" id="IPR023753">
    <property type="entry name" value="FAD/NAD-binding_dom"/>
</dbReference>
<dbReference type="OrthoDB" id="361797at2759"/>
<name>A0A9P9CYW4_9PLEO</name>
<feature type="binding site" evidence="5">
    <location>
        <begin position="206"/>
        <end position="213"/>
    </location>
    <ligand>
        <name>NAD(+)</name>
        <dbReference type="ChEBI" id="CHEBI:57540"/>
    </ligand>
</feature>
<dbReference type="GO" id="GO:0050660">
    <property type="term" value="F:flavin adenine dinucleotide binding"/>
    <property type="evidence" value="ECO:0007669"/>
    <property type="project" value="TreeGrafter"/>
</dbReference>
<keyword evidence="5" id="KW-0547">Nucleotide-binding</keyword>
<dbReference type="Pfam" id="PF07992">
    <property type="entry name" value="Pyr_redox_2"/>
    <property type="match status" value="1"/>
</dbReference>
<dbReference type="Gene3D" id="3.50.50.60">
    <property type="entry name" value="FAD/NAD(P)-binding domain"/>
    <property type="match status" value="2"/>
</dbReference>
<evidence type="ECO:0000256" key="1">
    <source>
        <dbReference type="ARBA" id="ARBA00007532"/>
    </source>
</evidence>
<evidence type="ECO:0000259" key="8">
    <source>
        <dbReference type="Pfam" id="PF07992"/>
    </source>
</evidence>
<keyword evidence="4 5" id="KW-0520">NAD</keyword>
<gene>
    <name evidence="9" type="ORF">B0J11DRAFT_601456</name>
</gene>
<feature type="domain" description="Pyridine nucleotide-disulphide oxidoreductase dimerisation" evidence="7">
    <location>
        <begin position="393"/>
        <end position="497"/>
    </location>
</feature>
<feature type="binding site" evidence="5">
    <location>
        <begin position="165"/>
        <end position="167"/>
    </location>
    <ligand>
        <name>FAD</name>
        <dbReference type="ChEBI" id="CHEBI:57692"/>
    </ligand>
</feature>
<reference evidence="9" key="1">
    <citation type="journal article" date="2021" name="Nat. Commun.">
        <title>Genetic determinants of endophytism in the Arabidopsis root mycobiome.</title>
        <authorList>
            <person name="Mesny F."/>
            <person name="Miyauchi S."/>
            <person name="Thiergart T."/>
            <person name="Pickel B."/>
            <person name="Atanasova L."/>
            <person name="Karlsson M."/>
            <person name="Huettel B."/>
            <person name="Barry K.W."/>
            <person name="Haridas S."/>
            <person name="Chen C."/>
            <person name="Bauer D."/>
            <person name="Andreopoulos W."/>
            <person name="Pangilinan J."/>
            <person name="LaButti K."/>
            <person name="Riley R."/>
            <person name="Lipzen A."/>
            <person name="Clum A."/>
            <person name="Drula E."/>
            <person name="Henrissat B."/>
            <person name="Kohler A."/>
            <person name="Grigoriev I.V."/>
            <person name="Martin F.M."/>
            <person name="Hacquard S."/>
        </authorList>
    </citation>
    <scope>NUCLEOTIDE SEQUENCE</scope>
    <source>
        <strain evidence="9">MPI-CAGE-CH-0243</strain>
    </source>
</reference>
<dbReference type="GO" id="GO:0006103">
    <property type="term" value="P:2-oxoglutarate metabolic process"/>
    <property type="evidence" value="ECO:0007669"/>
    <property type="project" value="TreeGrafter"/>
</dbReference>
<evidence type="ECO:0000256" key="4">
    <source>
        <dbReference type="ARBA" id="ARBA00023027"/>
    </source>
</evidence>
<evidence type="ECO:0000259" key="7">
    <source>
        <dbReference type="Pfam" id="PF02852"/>
    </source>
</evidence>
<proteinExistence type="inferred from homology"/>
<evidence type="ECO:0000256" key="6">
    <source>
        <dbReference type="PIRSR" id="PIRSR000350-4"/>
    </source>
</evidence>
<feature type="domain" description="FAD/NAD(P)-binding" evidence="8">
    <location>
        <begin position="23"/>
        <end position="353"/>
    </location>
</feature>
<dbReference type="InterPro" id="IPR016156">
    <property type="entry name" value="FAD/NAD-linked_Rdtase_dimer_sf"/>
</dbReference>
<feature type="binding site" evidence="5">
    <location>
        <position position="339"/>
    </location>
    <ligand>
        <name>FAD</name>
        <dbReference type="ChEBI" id="CHEBI:57692"/>
    </ligand>
</feature>
<dbReference type="GO" id="GO:0004148">
    <property type="term" value="F:dihydrolipoyl dehydrogenase (NADH) activity"/>
    <property type="evidence" value="ECO:0007669"/>
    <property type="project" value="TreeGrafter"/>
</dbReference>
<organism evidence="9 10">
    <name type="scientific">Dendryphion nanum</name>
    <dbReference type="NCBI Taxonomy" id="256645"/>
    <lineage>
        <taxon>Eukaryota</taxon>
        <taxon>Fungi</taxon>
        <taxon>Dikarya</taxon>
        <taxon>Ascomycota</taxon>
        <taxon>Pezizomycotina</taxon>
        <taxon>Dothideomycetes</taxon>
        <taxon>Pleosporomycetidae</taxon>
        <taxon>Pleosporales</taxon>
        <taxon>Torulaceae</taxon>
        <taxon>Dendryphion</taxon>
    </lineage>
</organism>
<keyword evidence="10" id="KW-1185">Reference proteome</keyword>
<dbReference type="SUPFAM" id="SSF51905">
    <property type="entry name" value="FAD/NAD(P)-binding domain"/>
    <property type="match status" value="1"/>
</dbReference>
<evidence type="ECO:0000256" key="2">
    <source>
        <dbReference type="ARBA" id="ARBA00022630"/>
    </source>
</evidence>
<keyword evidence="2" id="KW-0285">Flavoprotein</keyword>
<feature type="binding site" evidence="5">
    <location>
        <position position="69"/>
    </location>
    <ligand>
        <name>FAD</name>
        <dbReference type="ChEBI" id="CHEBI:57692"/>
    </ligand>
</feature>
<keyword evidence="3 5" id="KW-0274">FAD</keyword>
<comment type="caution">
    <text evidence="9">The sequence shown here is derived from an EMBL/GenBank/DDBJ whole genome shotgun (WGS) entry which is preliminary data.</text>
</comment>
<evidence type="ECO:0000313" key="10">
    <source>
        <dbReference type="Proteomes" id="UP000700596"/>
    </source>
</evidence>